<evidence type="ECO:0000313" key="3">
    <source>
        <dbReference type="Proteomes" id="UP000887116"/>
    </source>
</evidence>
<feature type="region of interest" description="Disordered" evidence="1">
    <location>
        <begin position="1"/>
        <end position="27"/>
    </location>
</feature>
<dbReference type="Proteomes" id="UP000887116">
    <property type="component" value="Unassembled WGS sequence"/>
</dbReference>
<name>A0A8X6JAF2_TRICU</name>
<evidence type="ECO:0000313" key="2">
    <source>
        <dbReference type="EMBL" id="GFQ98865.1"/>
    </source>
</evidence>
<dbReference type="OrthoDB" id="10271903at2759"/>
<sequence>MPRIIFTTQRAQQNPNRQKSGHTRKEAAPMLSRLVKLARPGEKYTAQRCTVAPLRPAHWSVSGRSKKAKRLIERRGEGKGPARFPFPALLRALSAHCSENSRFI</sequence>
<protein>
    <submittedName>
        <fullName evidence="2">Uncharacterized protein</fullName>
    </submittedName>
</protein>
<dbReference type="EMBL" id="BMAO01005074">
    <property type="protein sequence ID" value="GFQ98865.1"/>
    <property type="molecule type" value="Genomic_DNA"/>
</dbReference>
<comment type="caution">
    <text evidence="2">The sequence shown here is derived from an EMBL/GenBank/DDBJ whole genome shotgun (WGS) entry which is preliminary data.</text>
</comment>
<accession>A0A8X6JAF2</accession>
<keyword evidence="3" id="KW-1185">Reference proteome</keyword>
<feature type="compositionally biased region" description="Polar residues" evidence="1">
    <location>
        <begin position="1"/>
        <end position="18"/>
    </location>
</feature>
<reference evidence="2" key="1">
    <citation type="submission" date="2020-07" db="EMBL/GenBank/DDBJ databases">
        <title>Multicomponent nature underlies the extraordinary mechanical properties of spider dragline silk.</title>
        <authorList>
            <person name="Kono N."/>
            <person name="Nakamura H."/>
            <person name="Mori M."/>
            <person name="Yoshida Y."/>
            <person name="Ohtoshi R."/>
            <person name="Malay A.D."/>
            <person name="Moran D.A.P."/>
            <person name="Tomita M."/>
            <person name="Numata K."/>
            <person name="Arakawa K."/>
        </authorList>
    </citation>
    <scope>NUCLEOTIDE SEQUENCE</scope>
</reference>
<dbReference type="AlphaFoldDB" id="A0A8X6JAF2"/>
<organism evidence="2 3">
    <name type="scientific">Trichonephila clavata</name>
    <name type="common">Joro spider</name>
    <name type="synonym">Nephila clavata</name>
    <dbReference type="NCBI Taxonomy" id="2740835"/>
    <lineage>
        <taxon>Eukaryota</taxon>
        <taxon>Metazoa</taxon>
        <taxon>Ecdysozoa</taxon>
        <taxon>Arthropoda</taxon>
        <taxon>Chelicerata</taxon>
        <taxon>Arachnida</taxon>
        <taxon>Araneae</taxon>
        <taxon>Araneomorphae</taxon>
        <taxon>Entelegynae</taxon>
        <taxon>Araneoidea</taxon>
        <taxon>Nephilidae</taxon>
        <taxon>Trichonephila</taxon>
    </lineage>
</organism>
<proteinExistence type="predicted"/>
<evidence type="ECO:0000256" key="1">
    <source>
        <dbReference type="SAM" id="MobiDB-lite"/>
    </source>
</evidence>
<gene>
    <name evidence="2" type="ORF">TNCT_35991</name>
</gene>